<evidence type="ECO:0000313" key="4">
    <source>
        <dbReference type="Proteomes" id="UP000095023"/>
    </source>
</evidence>
<accession>A0A1E4TE25</accession>
<organism evidence="3 4">
    <name type="scientific">Tortispora caseinolytica NRRL Y-17796</name>
    <dbReference type="NCBI Taxonomy" id="767744"/>
    <lineage>
        <taxon>Eukaryota</taxon>
        <taxon>Fungi</taxon>
        <taxon>Dikarya</taxon>
        <taxon>Ascomycota</taxon>
        <taxon>Saccharomycotina</taxon>
        <taxon>Trigonopsidomycetes</taxon>
        <taxon>Trigonopsidales</taxon>
        <taxon>Trigonopsidaceae</taxon>
        <taxon>Tortispora</taxon>
    </lineage>
</organism>
<feature type="chain" id="PRO_5009163196" description="BioF2-like acetyltransferase domain-containing protein" evidence="1">
    <location>
        <begin position="18"/>
        <end position="482"/>
    </location>
</feature>
<keyword evidence="4" id="KW-1185">Reference proteome</keyword>
<sequence>MFGASLGVSVFSLIAIAKLLEKPASEYKTEEIDINALSDKYLQGYATLIDAYGTKIPGSSDGQTAIAMMKAYSKVKLDNMHCKVLRIYKPMEHPTQIFPRRHSILEYMDEEKMILEAEKEVQNPVDSFGQQPLTKNQLKKLAKKKPIDDILAAIEDDARMRDELKSTVALVMISVIENYDLTETLTGMFGRAVQKLLGKESKSKLLCVRLGLLGFHWPFRQATFFTSHAKKPVSRACEIHRAITDWNKQLPSSEKFSMLMDPTYEHTFMEKSIAPSGWVRVQFPASHIIDLRPHTGETLDEYMKAVKYRSQSGKFYQDKGKVIESYEFTDEECHKLIDMWKNTADKRGSEGHTATLAKPDYDMIKKMKSEPSEKHKRSLLFLEINGETIASSIIFRFGSTITSDIQGLDYEKSRDYKAYFVMMQYVIEMGLKEKRGFVDFGPTTAQAKLSIGCQSVPIVGGINAGWFISLCTRIAASRGLNV</sequence>
<dbReference type="Proteomes" id="UP000095023">
    <property type="component" value="Unassembled WGS sequence"/>
</dbReference>
<feature type="domain" description="BioF2-like acetyltransferase" evidence="2">
    <location>
        <begin position="329"/>
        <end position="446"/>
    </location>
</feature>
<keyword evidence="1" id="KW-0732">Signal</keyword>
<name>A0A1E4TE25_9ASCO</name>
<dbReference type="SUPFAM" id="SSF55729">
    <property type="entry name" value="Acyl-CoA N-acyltransferases (Nat)"/>
    <property type="match status" value="1"/>
</dbReference>
<dbReference type="EMBL" id="KV453842">
    <property type="protein sequence ID" value="ODV90015.1"/>
    <property type="molecule type" value="Genomic_DNA"/>
</dbReference>
<evidence type="ECO:0000259" key="2">
    <source>
        <dbReference type="Pfam" id="PF13480"/>
    </source>
</evidence>
<dbReference type="Pfam" id="PF13480">
    <property type="entry name" value="Acetyltransf_6"/>
    <property type="match status" value="1"/>
</dbReference>
<proteinExistence type="predicted"/>
<dbReference type="OrthoDB" id="10061051at2759"/>
<evidence type="ECO:0000313" key="3">
    <source>
        <dbReference type="EMBL" id="ODV90015.1"/>
    </source>
</evidence>
<evidence type="ECO:0000256" key="1">
    <source>
        <dbReference type="SAM" id="SignalP"/>
    </source>
</evidence>
<dbReference type="AlphaFoldDB" id="A0A1E4TE25"/>
<protein>
    <recommendedName>
        <fullName evidence="2">BioF2-like acetyltransferase domain-containing protein</fullName>
    </recommendedName>
</protein>
<reference evidence="4" key="1">
    <citation type="submission" date="2016-02" db="EMBL/GenBank/DDBJ databases">
        <title>Comparative genomics of biotechnologically important yeasts.</title>
        <authorList>
            <consortium name="DOE Joint Genome Institute"/>
            <person name="Riley R."/>
            <person name="Haridas S."/>
            <person name="Wolfe K.H."/>
            <person name="Lopes M.R."/>
            <person name="Hittinger C.T."/>
            <person name="Goker M."/>
            <person name="Salamov A."/>
            <person name="Wisecaver J."/>
            <person name="Long T.M."/>
            <person name="Aerts A.L."/>
            <person name="Barry K."/>
            <person name="Choi C."/>
            <person name="Clum A."/>
            <person name="Coughlan A.Y."/>
            <person name="Deshpande S."/>
            <person name="Douglass A.P."/>
            <person name="Hanson S.J."/>
            <person name="Klenk H.-P."/>
            <person name="Labutti K."/>
            <person name="Lapidus A."/>
            <person name="Lindquist E."/>
            <person name="Lipzen A."/>
            <person name="Meier-Kolthoff J.P."/>
            <person name="Ohm R.A."/>
            <person name="Otillar R.P."/>
            <person name="Pangilinan J."/>
            <person name="Peng Y."/>
            <person name="Rokas A."/>
            <person name="Rosa C.A."/>
            <person name="Scheuner C."/>
            <person name="Sibirny A.A."/>
            <person name="Slot J.C."/>
            <person name="Stielow J.B."/>
            <person name="Sun H."/>
            <person name="Kurtzman C.P."/>
            <person name="Blackwell M."/>
            <person name="Jeffries T.W."/>
            <person name="Grigoriev I.V."/>
        </authorList>
    </citation>
    <scope>NUCLEOTIDE SEQUENCE [LARGE SCALE GENOMIC DNA]</scope>
    <source>
        <strain evidence="4">NRRL Y-17796</strain>
    </source>
</reference>
<dbReference type="InterPro" id="IPR038740">
    <property type="entry name" value="BioF2-like_GNAT_dom"/>
</dbReference>
<dbReference type="InterPro" id="IPR016181">
    <property type="entry name" value="Acyl_CoA_acyltransferase"/>
</dbReference>
<gene>
    <name evidence="3" type="ORF">CANCADRAFT_25387</name>
</gene>
<dbReference type="Gene3D" id="3.40.630.30">
    <property type="match status" value="1"/>
</dbReference>
<feature type="signal peptide" evidence="1">
    <location>
        <begin position="1"/>
        <end position="17"/>
    </location>
</feature>